<dbReference type="EMBL" id="DTFI01000050">
    <property type="protein sequence ID" value="HGI43084.1"/>
    <property type="molecule type" value="Genomic_DNA"/>
</dbReference>
<evidence type="ECO:0000313" key="1">
    <source>
        <dbReference type="EMBL" id="HGI43084.1"/>
    </source>
</evidence>
<organism evidence="1">
    <name type="scientific">Thermofilum pendens</name>
    <dbReference type="NCBI Taxonomy" id="2269"/>
    <lineage>
        <taxon>Archaea</taxon>
        <taxon>Thermoproteota</taxon>
        <taxon>Thermoprotei</taxon>
        <taxon>Thermofilales</taxon>
        <taxon>Thermofilaceae</taxon>
        <taxon>Thermofilum</taxon>
    </lineage>
</organism>
<protein>
    <submittedName>
        <fullName evidence="1">Uncharacterized protein</fullName>
    </submittedName>
</protein>
<name>A0A7C4F887_THEPE</name>
<sequence>MEYILYLPEPVRTPTAPVLFSRKGPLREALLDENLNFLRCYTESGERAPCNSSIESIEKEELVVVGGAAAETLASQLDALYVDERLVRLSEAFTPENVQSFFEASAEAVSRRGESPILPGTLLVVLPGSGAKAWAVGLAAQLSGESAELRAVFTFTEKMGTRFKMGEDWEPLQRFGSWWQVPWNFVFSSGRSLRRVVEVIVERPVGRLPPSLALAKTPEEIVSEVAKGLASEGYSVLGHRSPRKAVVYIDEELYRPQGGYTAVVISRNYQRRIVARWYFDRRFNLVAFDSAPPEAVTGIEAEIAVGDVPREVQARLTGAGAVLVTRSAIFSPVKLEDYIAIKALRWFENAAL</sequence>
<comment type="caution">
    <text evidence="1">The sequence shown here is derived from an EMBL/GenBank/DDBJ whole genome shotgun (WGS) entry which is preliminary data.</text>
</comment>
<gene>
    <name evidence="1" type="ORF">ENV17_01690</name>
</gene>
<dbReference type="AlphaFoldDB" id="A0A7C4F887"/>
<proteinExistence type="predicted"/>
<reference evidence="1" key="1">
    <citation type="journal article" date="2020" name="mSystems">
        <title>Genome- and Community-Level Interaction Insights into Carbon Utilization and Element Cycling Functions of Hydrothermarchaeota in Hydrothermal Sediment.</title>
        <authorList>
            <person name="Zhou Z."/>
            <person name="Liu Y."/>
            <person name="Xu W."/>
            <person name="Pan J."/>
            <person name="Luo Z.H."/>
            <person name="Li M."/>
        </authorList>
    </citation>
    <scope>NUCLEOTIDE SEQUENCE [LARGE SCALE GENOMIC DNA]</scope>
    <source>
        <strain evidence="1">SpSt-735</strain>
    </source>
</reference>
<accession>A0A7C4F887</accession>